<dbReference type="Pfam" id="PF20518">
    <property type="entry name" value="Apc1_MidN"/>
    <property type="match status" value="1"/>
</dbReference>
<keyword evidence="3" id="KW-0677">Repeat</keyword>
<keyword evidence="2" id="KW-0132">Cell division</keyword>
<accession>A0AAD9NSJ6</accession>
<evidence type="ECO:0000259" key="8">
    <source>
        <dbReference type="Pfam" id="PF21282"/>
    </source>
</evidence>
<dbReference type="GO" id="GO:0060090">
    <property type="term" value="F:molecular adaptor activity"/>
    <property type="evidence" value="ECO:0007669"/>
    <property type="project" value="TreeGrafter"/>
</dbReference>
<dbReference type="EMBL" id="JAODUO010000574">
    <property type="protein sequence ID" value="KAK2177864.1"/>
    <property type="molecule type" value="Genomic_DNA"/>
</dbReference>
<protein>
    <recommendedName>
        <fullName evidence="11">Anaphase-promoting complex subunit 1</fullName>
    </recommendedName>
</protein>
<feature type="domain" description="Anaphase-promoting complex subunit 1 C-terminal" evidence="6">
    <location>
        <begin position="770"/>
        <end position="929"/>
    </location>
</feature>
<evidence type="ECO:0000259" key="6">
    <source>
        <dbReference type="Pfam" id="PF18122"/>
    </source>
</evidence>
<dbReference type="Proteomes" id="UP001209878">
    <property type="component" value="Unassembled WGS sequence"/>
</dbReference>
<sequence length="976" mass="109432">MKFPTSLTATPPHIYQWLCQLLRRTSCAPFPYLPGVSEKTKNVIAMFVVLLEPEDPKELSWSRYLRKVSAAGHRSADFEDSLMNSFATFPASNFNPYERLVLFMAHQARQHRKAGGYDGRQFSDATSATSMTNKWTKDEDDGMEYLDKELRFSEDLRVNEVRRLLQSSHPVRINLTQRPEVSDHEFIQEQEKHLYMTCIRTMALPLGRGLFMMCTYRPVPTEALPIPKLCLTGCVPPRNTTVDLTHIDAPANMSRWPQFHNGVAAGLCIAHSSQVDSTWILYNRPRTTDLSYEHAGFLMGLGLNGHLSNLATLSIHRYLSRVSAGHSGGRDGRGTMDVATTRLLSIHVAALLPPTSTELEVPHNVQVAAILGVGLVYQGTAHTHIAEVLLNEIGRPPGPEMENCCDRESYSLAAGLALGLVMLGKDGEVQGLSDLSMADQLYHYMEGGQKRPPRGTDKDWHKSPSYQIKACYTRIVHLQIMAVAEWLAPPETQFLLDFVRPDFLMLRTISRCLVRWDFVLPSQDWVNSNLPANQFSYLDQAYCNLVAGACVAMALKFAGSANQCAFTTLYDFSSKMLKLLSKPQLLEQAGKTTVEQCLIIIVMAGTGNLDVLRLCRHLRSRVGASYNYVLYGSHLAVSMAIGLLFMGGGRYTLGTKPESIAILLCAIFPMWPIHSNDNRYHLQAFRHLYVLAAEPRILLPCDVATGQLCYIPLRISFKVEVTGSRYWPVHFSGDKNWNVLSHILQSKGYLYVKQRVGHLSYMADPQLEDVKSFCSDTRIVAFTKYFCSASNEHEYEKSQFLSRILYECISREKLDMLDMYLAMYQMQQQLPGTTSSLDLWQLKLVLAFYERLGCVTRGTTASDVSSGDQLISDEFLTGIRCGVENTLTTWQNGPGSKILASYLRRGNPVLATCTERQMLASFLSWYEAPQPLCEDDFKVLKECASVPVLYMKLCHKGLSVAAAMALSTTLHTAKPP</sequence>
<dbReference type="AlphaFoldDB" id="A0AAD9NSJ6"/>
<evidence type="ECO:0000256" key="5">
    <source>
        <dbReference type="ARBA" id="ARBA00023306"/>
    </source>
</evidence>
<evidence type="ECO:0008006" key="11">
    <source>
        <dbReference type="Google" id="ProtNLM"/>
    </source>
</evidence>
<comment type="caution">
    <text evidence="9">The sequence shown here is derived from an EMBL/GenBank/DDBJ whole genome shotgun (WGS) entry which is preliminary data.</text>
</comment>
<keyword evidence="5" id="KW-0131">Cell cycle</keyword>
<dbReference type="Gene3D" id="1.25.10.10">
    <property type="entry name" value="Leucine-rich Repeat Variant"/>
    <property type="match status" value="2"/>
</dbReference>
<keyword evidence="4" id="KW-0498">Mitosis</keyword>
<dbReference type="GO" id="GO:0007091">
    <property type="term" value="P:metaphase/anaphase transition of mitotic cell cycle"/>
    <property type="evidence" value="ECO:0007669"/>
    <property type="project" value="TreeGrafter"/>
</dbReference>
<comment type="similarity">
    <text evidence="1">Belongs to the APC1 family.</text>
</comment>
<dbReference type="InterPro" id="IPR046794">
    <property type="entry name" value="Apc1_MidN"/>
</dbReference>
<evidence type="ECO:0000256" key="2">
    <source>
        <dbReference type="ARBA" id="ARBA00022618"/>
    </source>
</evidence>
<dbReference type="Pfam" id="PF18122">
    <property type="entry name" value="APC1_C"/>
    <property type="match status" value="1"/>
</dbReference>
<evidence type="ECO:0000313" key="9">
    <source>
        <dbReference type="EMBL" id="KAK2177864.1"/>
    </source>
</evidence>
<evidence type="ECO:0000313" key="10">
    <source>
        <dbReference type="Proteomes" id="UP001209878"/>
    </source>
</evidence>
<evidence type="ECO:0000256" key="1">
    <source>
        <dbReference type="ARBA" id="ARBA00010547"/>
    </source>
</evidence>
<name>A0AAD9NSJ6_RIDPI</name>
<dbReference type="GO" id="GO:0070979">
    <property type="term" value="P:protein K11-linked ubiquitination"/>
    <property type="evidence" value="ECO:0007669"/>
    <property type="project" value="TreeGrafter"/>
</dbReference>
<dbReference type="InterPro" id="IPR024990">
    <property type="entry name" value="Apc1"/>
</dbReference>
<dbReference type="PANTHER" id="PTHR12827">
    <property type="entry name" value="MEIOTIC CHECKPOINT REGULATOR TSG24 FAMILY MEMBER"/>
    <property type="match status" value="1"/>
</dbReference>
<dbReference type="InterPro" id="IPR011989">
    <property type="entry name" value="ARM-like"/>
</dbReference>
<dbReference type="Pfam" id="PF21282">
    <property type="entry name" value="APC1_3rd"/>
    <property type="match status" value="1"/>
</dbReference>
<gene>
    <name evidence="9" type="ORF">NP493_574g00014</name>
</gene>
<dbReference type="PANTHER" id="PTHR12827:SF3">
    <property type="entry name" value="ANAPHASE-PROMOTING COMPLEX SUBUNIT 1"/>
    <property type="match status" value="1"/>
</dbReference>
<evidence type="ECO:0000256" key="4">
    <source>
        <dbReference type="ARBA" id="ARBA00022776"/>
    </source>
</evidence>
<reference evidence="9" key="1">
    <citation type="journal article" date="2023" name="Mol. Biol. Evol.">
        <title>Third-Generation Sequencing Reveals the Adaptive Role of the Epigenome in Three Deep-Sea Polychaetes.</title>
        <authorList>
            <person name="Perez M."/>
            <person name="Aroh O."/>
            <person name="Sun Y."/>
            <person name="Lan Y."/>
            <person name="Juniper S.K."/>
            <person name="Young C.R."/>
            <person name="Angers B."/>
            <person name="Qian P.Y."/>
        </authorList>
    </citation>
    <scope>NUCLEOTIDE SEQUENCE</scope>
    <source>
        <strain evidence="9">R07B-5</strain>
    </source>
</reference>
<keyword evidence="10" id="KW-1185">Reference proteome</keyword>
<dbReference type="GO" id="GO:0031145">
    <property type="term" value="P:anaphase-promoting complex-dependent catabolic process"/>
    <property type="evidence" value="ECO:0007669"/>
    <property type="project" value="TreeGrafter"/>
</dbReference>
<dbReference type="InterPro" id="IPR041221">
    <property type="entry name" value="APC1_C"/>
</dbReference>
<feature type="domain" description="Anaphase-promoting complex subunit 1 beta-sandwich" evidence="8">
    <location>
        <begin position="718"/>
        <end position="755"/>
    </location>
</feature>
<evidence type="ECO:0000256" key="3">
    <source>
        <dbReference type="ARBA" id="ARBA00022737"/>
    </source>
</evidence>
<dbReference type="GO" id="GO:0005680">
    <property type="term" value="C:anaphase-promoting complex"/>
    <property type="evidence" value="ECO:0007669"/>
    <property type="project" value="InterPro"/>
</dbReference>
<feature type="domain" description="Anaphase-promoting complex subunit 1 middle" evidence="7">
    <location>
        <begin position="1"/>
        <end position="106"/>
    </location>
</feature>
<dbReference type="InterPro" id="IPR048971">
    <property type="entry name" value="Apc1_3rd"/>
</dbReference>
<dbReference type="GO" id="GO:0051301">
    <property type="term" value="P:cell division"/>
    <property type="evidence" value="ECO:0007669"/>
    <property type="project" value="UniProtKB-KW"/>
</dbReference>
<organism evidence="9 10">
    <name type="scientific">Ridgeia piscesae</name>
    <name type="common">Tubeworm</name>
    <dbReference type="NCBI Taxonomy" id="27915"/>
    <lineage>
        <taxon>Eukaryota</taxon>
        <taxon>Metazoa</taxon>
        <taxon>Spiralia</taxon>
        <taxon>Lophotrochozoa</taxon>
        <taxon>Annelida</taxon>
        <taxon>Polychaeta</taxon>
        <taxon>Sedentaria</taxon>
        <taxon>Canalipalpata</taxon>
        <taxon>Sabellida</taxon>
        <taxon>Siboglinidae</taxon>
        <taxon>Ridgeia</taxon>
    </lineage>
</organism>
<evidence type="ECO:0000259" key="7">
    <source>
        <dbReference type="Pfam" id="PF20518"/>
    </source>
</evidence>
<proteinExistence type="inferred from homology"/>